<dbReference type="Proteomes" id="UP001597145">
    <property type="component" value="Unassembled WGS sequence"/>
</dbReference>
<keyword evidence="3" id="KW-1185">Reference proteome</keyword>
<evidence type="ECO:0000313" key="2">
    <source>
        <dbReference type="EMBL" id="MFD1529333.1"/>
    </source>
</evidence>
<accession>A0ABW4FGP2</accession>
<sequence>MTEPQQPDPEPPPTGTADRDVNVDIPIDPGEGGAVPGNEDVTPEAGATEPPD</sequence>
<dbReference type="RefSeq" id="WP_343975630.1">
    <property type="nucleotide sequence ID" value="NZ_BAAAJG010000008.1"/>
</dbReference>
<organism evidence="2 3">
    <name type="scientific">Pseudonocardia aurantiaca</name>
    <dbReference type="NCBI Taxonomy" id="75290"/>
    <lineage>
        <taxon>Bacteria</taxon>
        <taxon>Bacillati</taxon>
        <taxon>Actinomycetota</taxon>
        <taxon>Actinomycetes</taxon>
        <taxon>Pseudonocardiales</taxon>
        <taxon>Pseudonocardiaceae</taxon>
        <taxon>Pseudonocardia</taxon>
    </lineage>
</organism>
<feature type="region of interest" description="Disordered" evidence="1">
    <location>
        <begin position="1"/>
        <end position="52"/>
    </location>
</feature>
<protein>
    <submittedName>
        <fullName evidence="2">Uncharacterized protein</fullName>
    </submittedName>
</protein>
<comment type="caution">
    <text evidence="2">The sequence shown here is derived from an EMBL/GenBank/DDBJ whole genome shotgun (WGS) entry which is preliminary data.</text>
</comment>
<reference evidence="3" key="1">
    <citation type="journal article" date="2019" name="Int. J. Syst. Evol. Microbiol.">
        <title>The Global Catalogue of Microorganisms (GCM) 10K type strain sequencing project: providing services to taxonomists for standard genome sequencing and annotation.</title>
        <authorList>
            <consortium name="The Broad Institute Genomics Platform"/>
            <consortium name="The Broad Institute Genome Sequencing Center for Infectious Disease"/>
            <person name="Wu L."/>
            <person name="Ma J."/>
        </authorList>
    </citation>
    <scope>NUCLEOTIDE SEQUENCE [LARGE SCALE GENOMIC DNA]</scope>
    <source>
        <strain evidence="3">JCM 12165</strain>
    </source>
</reference>
<evidence type="ECO:0000256" key="1">
    <source>
        <dbReference type="SAM" id="MobiDB-lite"/>
    </source>
</evidence>
<feature type="compositionally biased region" description="Pro residues" evidence="1">
    <location>
        <begin position="1"/>
        <end position="14"/>
    </location>
</feature>
<evidence type="ECO:0000313" key="3">
    <source>
        <dbReference type="Proteomes" id="UP001597145"/>
    </source>
</evidence>
<proteinExistence type="predicted"/>
<dbReference type="EMBL" id="JBHUCP010000004">
    <property type="protein sequence ID" value="MFD1529333.1"/>
    <property type="molecule type" value="Genomic_DNA"/>
</dbReference>
<name>A0ABW4FGP2_9PSEU</name>
<gene>
    <name evidence="2" type="ORF">ACFSCY_07745</name>
</gene>